<comment type="similarity">
    <text evidence="1">Belongs to the peptidase C1 family.</text>
</comment>
<protein>
    <recommendedName>
        <fullName evidence="3">Peptidase C1A papain C-terminal domain-containing protein</fullName>
    </recommendedName>
</protein>
<proteinExistence type="inferred from homology"/>
<evidence type="ECO:0000256" key="2">
    <source>
        <dbReference type="ARBA" id="ARBA00023145"/>
    </source>
</evidence>
<dbReference type="InterPro" id="IPR025660">
    <property type="entry name" value="Pept_his_AS"/>
</dbReference>
<sequence length="83" mass="9503">MQGARLYVSRERVDVREVQVHGRHQADQPEFQFYKSGVFDKRCGTKLDHGVLVVGYGTKDGNKYWKVKNSWGEEWGDAGFIGP</sequence>
<evidence type="ECO:0000313" key="4">
    <source>
        <dbReference type="EMBL" id="RHY47511.1"/>
    </source>
</evidence>
<comment type="caution">
    <text evidence="4">The sequence shown here is derived from an EMBL/GenBank/DDBJ whole genome shotgun (WGS) entry which is preliminary data.</text>
</comment>
<feature type="domain" description="Peptidase C1A papain C-terminal" evidence="3">
    <location>
        <begin position="24"/>
        <end position="81"/>
    </location>
</feature>
<dbReference type="PROSITE" id="PS00639">
    <property type="entry name" value="THIOL_PROTEASE_HIS"/>
    <property type="match status" value="1"/>
</dbReference>
<accession>A0A397CKC1</accession>
<dbReference type="InterPro" id="IPR038765">
    <property type="entry name" value="Papain-like_cys_pep_sf"/>
</dbReference>
<evidence type="ECO:0000259" key="3">
    <source>
        <dbReference type="Pfam" id="PF00112"/>
    </source>
</evidence>
<name>A0A397CKC1_APHAT</name>
<dbReference type="EMBL" id="QUTD01008105">
    <property type="protein sequence ID" value="RHY47511.1"/>
    <property type="molecule type" value="Genomic_DNA"/>
</dbReference>
<organism evidence="4 5">
    <name type="scientific">Aphanomyces astaci</name>
    <name type="common">Crayfish plague agent</name>
    <dbReference type="NCBI Taxonomy" id="112090"/>
    <lineage>
        <taxon>Eukaryota</taxon>
        <taxon>Sar</taxon>
        <taxon>Stramenopiles</taxon>
        <taxon>Oomycota</taxon>
        <taxon>Saprolegniomycetes</taxon>
        <taxon>Saprolegniales</taxon>
        <taxon>Verrucalvaceae</taxon>
        <taxon>Aphanomyces</taxon>
    </lineage>
</organism>
<dbReference type="Proteomes" id="UP000266643">
    <property type="component" value="Unassembled WGS sequence"/>
</dbReference>
<keyword evidence="2" id="KW-0865">Zymogen</keyword>
<dbReference type="InterPro" id="IPR000668">
    <property type="entry name" value="Peptidase_C1A_C"/>
</dbReference>
<dbReference type="GO" id="GO:0008234">
    <property type="term" value="F:cysteine-type peptidase activity"/>
    <property type="evidence" value="ECO:0007669"/>
    <property type="project" value="InterPro"/>
</dbReference>
<dbReference type="Gene3D" id="3.90.70.10">
    <property type="entry name" value="Cysteine proteinases"/>
    <property type="match status" value="1"/>
</dbReference>
<dbReference type="GO" id="GO:0006508">
    <property type="term" value="P:proteolysis"/>
    <property type="evidence" value="ECO:0007669"/>
    <property type="project" value="InterPro"/>
</dbReference>
<dbReference type="SUPFAM" id="SSF54001">
    <property type="entry name" value="Cysteine proteinases"/>
    <property type="match status" value="1"/>
</dbReference>
<evidence type="ECO:0000313" key="5">
    <source>
        <dbReference type="Proteomes" id="UP000266643"/>
    </source>
</evidence>
<evidence type="ECO:0000256" key="1">
    <source>
        <dbReference type="ARBA" id="ARBA00008455"/>
    </source>
</evidence>
<gene>
    <name evidence="4" type="ORF">DYB30_011784</name>
</gene>
<dbReference type="AlphaFoldDB" id="A0A397CKC1"/>
<reference evidence="4 5" key="1">
    <citation type="submission" date="2018-08" db="EMBL/GenBank/DDBJ databases">
        <title>Aphanomyces genome sequencing and annotation.</title>
        <authorList>
            <person name="Minardi D."/>
            <person name="Oidtmann B."/>
            <person name="Van Der Giezen M."/>
            <person name="Studholme D.J."/>
        </authorList>
    </citation>
    <scope>NUCLEOTIDE SEQUENCE [LARGE SCALE GENOMIC DNA]</scope>
    <source>
        <strain evidence="4 5">D2</strain>
    </source>
</reference>
<dbReference type="Pfam" id="PF00112">
    <property type="entry name" value="Peptidase_C1"/>
    <property type="match status" value="1"/>
</dbReference>
<dbReference type="PANTHER" id="PTHR12411">
    <property type="entry name" value="CYSTEINE PROTEASE FAMILY C1-RELATED"/>
    <property type="match status" value="1"/>
</dbReference>
<dbReference type="InterPro" id="IPR013128">
    <property type="entry name" value="Peptidase_C1A"/>
</dbReference>